<dbReference type="FunFam" id="2.30.29.30:FF:000073">
    <property type="entry name" value="Pleckstrin homology domain-containing family B member 2"/>
    <property type="match status" value="1"/>
</dbReference>
<organism evidence="5 6">
    <name type="scientific">Actinia tenebrosa</name>
    <name type="common">Australian red waratah sea anemone</name>
    <dbReference type="NCBI Taxonomy" id="6105"/>
    <lineage>
        <taxon>Eukaryota</taxon>
        <taxon>Metazoa</taxon>
        <taxon>Cnidaria</taxon>
        <taxon>Anthozoa</taxon>
        <taxon>Hexacorallia</taxon>
        <taxon>Actiniaria</taxon>
        <taxon>Actiniidae</taxon>
        <taxon>Actinia</taxon>
    </lineage>
</organism>
<feature type="region of interest" description="Disordered" evidence="3">
    <location>
        <begin position="114"/>
        <end position="219"/>
    </location>
</feature>
<dbReference type="SMART" id="SM00233">
    <property type="entry name" value="PH"/>
    <property type="match status" value="1"/>
</dbReference>
<evidence type="ECO:0000256" key="3">
    <source>
        <dbReference type="SAM" id="MobiDB-lite"/>
    </source>
</evidence>
<dbReference type="InterPro" id="IPR011993">
    <property type="entry name" value="PH-like_dom_sf"/>
</dbReference>
<dbReference type="PANTHER" id="PTHR14309:SF10">
    <property type="entry name" value="PH DOMAIN-CONTAINING PROTEIN"/>
    <property type="match status" value="1"/>
</dbReference>
<dbReference type="InterPro" id="IPR039680">
    <property type="entry name" value="PLEKHB1/2"/>
</dbReference>
<feature type="compositionally biased region" description="Polar residues" evidence="3">
    <location>
        <begin position="114"/>
        <end position="123"/>
    </location>
</feature>
<reference evidence="6" key="1">
    <citation type="submission" date="2025-08" db="UniProtKB">
        <authorList>
            <consortium name="RefSeq"/>
        </authorList>
    </citation>
    <scope>IDENTIFICATION</scope>
    <source>
        <tissue evidence="6">Tentacle</tissue>
    </source>
</reference>
<keyword evidence="5" id="KW-1185">Reference proteome</keyword>
<dbReference type="GO" id="GO:0016020">
    <property type="term" value="C:membrane"/>
    <property type="evidence" value="ECO:0007669"/>
    <property type="project" value="UniProtKB-SubCell"/>
</dbReference>
<dbReference type="OrthoDB" id="2157866at2759"/>
<comment type="subcellular location">
    <subcellularLocation>
        <location evidence="1">Membrane</location>
    </subcellularLocation>
</comment>
<dbReference type="KEGG" id="aten:116306296"/>
<dbReference type="Gene3D" id="2.30.29.30">
    <property type="entry name" value="Pleckstrin-homology domain (PH domain)/Phosphotyrosine-binding domain (PTB)"/>
    <property type="match status" value="1"/>
</dbReference>
<keyword evidence="2" id="KW-0472">Membrane</keyword>
<dbReference type="Pfam" id="PF00169">
    <property type="entry name" value="PH"/>
    <property type="match status" value="1"/>
</dbReference>
<sequence>MGTIKSGWLQKLSGFFKNTWKKRYFVLYQSGDFCYYQDPHDKEVDGKINMKTECRHIAVGHSVGEGVKAPKDVDALFSVVSTERTFYLVADSASEAREWVTALEQARAPISYGANFSTGQAPQQAPYGYNSHPSAPVGPPPPYSQAAPYPMPNPQSAYPPPGQPYPPQPHYPQYPQQGYPPQPYPQQPPPPGYSAPPPAAYPQPYYQPGTTGYARGPAPQTVYVQNPNQGHKSSRNKMMMGAGAGALGGAAMGYMLGRATGGFGHGCHGYGGWDSDHSWSSGGSFDCDFD</sequence>
<dbReference type="GO" id="GO:0045595">
    <property type="term" value="P:regulation of cell differentiation"/>
    <property type="evidence" value="ECO:0007669"/>
    <property type="project" value="TreeGrafter"/>
</dbReference>
<proteinExistence type="predicted"/>
<dbReference type="PANTHER" id="PTHR14309">
    <property type="entry name" value="EXPRESSED PROTEIN"/>
    <property type="match status" value="1"/>
</dbReference>
<protein>
    <submittedName>
        <fullName evidence="6">Protein SRC2-like</fullName>
    </submittedName>
</protein>
<evidence type="ECO:0000313" key="5">
    <source>
        <dbReference type="Proteomes" id="UP000515163"/>
    </source>
</evidence>
<feature type="compositionally biased region" description="Pro residues" evidence="3">
    <location>
        <begin position="136"/>
        <end position="201"/>
    </location>
</feature>
<feature type="domain" description="PH" evidence="4">
    <location>
        <begin position="2"/>
        <end position="108"/>
    </location>
</feature>
<dbReference type="SUPFAM" id="SSF50729">
    <property type="entry name" value="PH domain-like"/>
    <property type="match status" value="1"/>
</dbReference>
<evidence type="ECO:0000256" key="1">
    <source>
        <dbReference type="ARBA" id="ARBA00004370"/>
    </source>
</evidence>
<dbReference type="InParanoid" id="A0A6P8J3M5"/>
<evidence type="ECO:0000256" key="2">
    <source>
        <dbReference type="ARBA" id="ARBA00023136"/>
    </source>
</evidence>
<name>A0A6P8J3M5_ACTTE</name>
<evidence type="ECO:0000259" key="4">
    <source>
        <dbReference type="PROSITE" id="PS50003"/>
    </source>
</evidence>
<dbReference type="FunCoup" id="A0A6P8J3M5">
    <property type="interactions" value="371"/>
</dbReference>
<dbReference type="RefSeq" id="XP_031572185.1">
    <property type="nucleotide sequence ID" value="XM_031716325.1"/>
</dbReference>
<dbReference type="AlphaFoldDB" id="A0A6P8J3M5"/>
<accession>A0A6P8J3M5</accession>
<dbReference type="Proteomes" id="UP000515163">
    <property type="component" value="Unplaced"/>
</dbReference>
<dbReference type="InterPro" id="IPR001849">
    <property type="entry name" value="PH_domain"/>
</dbReference>
<dbReference type="PROSITE" id="PS50003">
    <property type="entry name" value="PH_DOMAIN"/>
    <property type="match status" value="1"/>
</dbReference>
<gene>
    <name evidence="6" type="primary">LOC116306296</name>
</gene>
<evidence type="ECO:0000313" key="6">
    <source>
        <dbReference type="RefSeq" id="XP_031572185.1"/>
    </source>
</evidence>
<dbReference type="GeneID" id="116306296"/>